<reference evidence="3 4" key="1">
    <citation type="submission" date="2020-07" db="EMBL/GenBank/DDBJ databases">
        <title>Genomic Encyclopedia of Type Strains, Phase IV (KMG-V): Genome sequencing to study the core and pangenomes of soil and plant-associated prokaryotes.</title>
        <authorList>
            <person name="Whitman W."/>
        </authorList>
    </citation>
    <scope>NUCLEOTIDE SEQUENCE [LARGE SCALE GENOMIC DNA]</scope>
    <source>
        <strain evidence="3 4">SAS40</strain>
    </source>
</reference>
<keyword evidence="3" id="KW-0812">Transmembrane</keyword>
<feature type="domain" description="FecR N-terminal" evidence="2">
    <location>
        <begin position="16"/>
        <end position="56"/>
    </location>
</feature>
<dbReference type="PANTHER" id="PTHR30273">
    <property type="entry name" value="PERIPLASMIC SIGNAL SENSOR AND SIGMA FACTOR ACTIVATOR FECR-RELATED"/>
    <property type="match status" value="1"/>
</dbReference>
<dbReference type="Pfam" id="PF04773">
    <property type="entry name" value="FecR"/>
    <property type="match status" value="1"/>
</dbReference>
<dbReference type="InterPro" id="IPR006860">
    <property type="entry name" value="FecR"/>
</dbReference>
<dbReference type="Gene3D" id="2.60.120.1440">
    <property type="match status" value="1"/>
</dbReference>
<gene>
    <name evidence="3" type="ORF">FHW18_004024</name>
</gene>
<feature type="domain" description="FecR protein" evidence="1">
    <location>
        <begin position="120"/>
        <end position="213"/>
    </location>
</feature>
<comment type="caution">
    <text evidence="3">The sequence shown here is derived from an EMBL/GenBank/DDBJ whole genome shotgun (WGS) entry which is preliminary data.</text>
</comment>
<evidence type="ECO:0000259" key="2">
    <source>
        <dbReference type="Pfam" id="PF16220"/>
    </source>
</evidence>
<organism evidence="3 4">
    <name type="scientific">Pigmentiphaga litoralis</name>
    <dbReference type="NCBI Taxonomy" id="516702"/>
    <lineage>
        <taxon>Bacteria</taxon>
        <taxon>Pseudomonadati</taxon>
        <taxon>Pseudomonadota</taxon>
        <taxon>Betaproteobacteria</taxon>
        <taxon>Burkholderiales</taxon>
        <taxon>Alcaligenaceae</taxon>
        <taxon>Pigmentiphaga</taxon>
    </lineage>
</organism>
<keyword evidence="3" id="KW-0472">Membrane</keyword>
<dbReference type="EMBL" id="JACBYR010000001">
    <property type="protein sequence ID" value="NYE84753.1"/>
    <property type="molecule type" value="Genomic_DNA"/>
</dbReference>
<evidence type="ECO:0000259" key="1">
    <source>
        <dbReference type="Pfam" id="PF04773"/>
    </source>
</evidence>
<dbReference type="Pfam" id="PF16220">
    <property type="entry name" value="DUF4880"/>
    <property type="match status" value="1"/>
</dbReference>
<dbReference type="InterPro" id="IPR012373">
    <property type="entry name" value="Ferrdict_sens_TM"/>
</dbReference>
<accession>A0A7Y9IXD6</accession>
<keyword evidence="4" id="KW-1185">Reference proteome</keyword>
<dbReference type="InterPro" id="IPR032623">
    <property type="entry name" value="FecR_N"/>
</dbReference>
<sequence length="325" mass="35021">MSDSHGGRRVDRLRDTAIAWKVRLQSGAASPTDFDSFARWRDADPAHARAWDRLQHIGALLTVMPPRALRSTLARADADRARTGRRAVLKSLLLAGGTATGAGATWSGYRWLPWQDLVADYHTAVGEQAQVTLDDASRVTLNTNTAIAVRLDASHRAIDLLRGEILLRVGDRGRPQPLQVRDPAGIVSSTEGRFSVRRTPAGTRVTVYDGQVRIACAEGAGGRVQAGSVACFTASRIGPLEPLTDSDGAWTDGVIVAQAMRLGDLVAELSRYRAGLVHCADDIAGQRISGVYPVVNTDHALDAIARVLPVAVHRRTRYWVTVTAA</sequence>
<dbReference type="Proteomes" id="UP000542125">
    <property type="component" value="Unassembled WGS sequence"/>
</dbReference>
<protein>
    <submittedName>
        <fullName evidence="3">Transmembrane sensor</fullName>
    </submittedName>
</protein>
<evidence type="ECO:0000313" key="3">
    <source>
        <dbReference type="EMBL" id="NYE84753.1"/>
    </source>
</evidence>
<evidence type="ECO:0000313" key="4">
    <source>
        <dbReference type="Proteomes" id="UP000542125"/>
    </source>
</evidence>
<dbReference type="RefSeq" id="WP_179588406.1">
    <property type="nucleotide sequence ID" value="NZ_JACBYR010000001.1"/>
</dbReference>
<proteinExistence type="predicted"/>
<dbReference type="PANTHER" id="PTHR30273:SF2">
    <property type="entry name" value="PROTEIN FECR"/>
    <property type="match status" value="1"/>
</dbReference>
<name>A0A7Y9IXD6_9BURK</name>
<dbReference type="GO" id="GO:0016989">
    <property type="term" value="F:sigma factor antagonist activity"/>
    <property type="evidence" value="ECO:0007669"/>
    <property type="project" value="TreeGrafter"/>
</dbReference>
<dbReference type="AlphaFoldDB" id="A0A7Y9IXD6"/>
<dbReference type="PIRSF" id="PIRSF018266">
    <property type="entry name" value="FecR"/>
    <property type="match status" value="1"/>
</dbReference>